<protein>
    <submittedName>
        <fullName evidence="2">Uncharacterized protein</fullName>
    </submittedName>
</protein>
<gene>
    <name evidence="2" type="ORF">F5891DRAFT_466845</name>
</gene>
<dbReference type="EMBL" id="JABBWK010000004">
    <property type="protein sequence ID" value="KAG1906417.1"/>
    <property type="molecule type" value="Genomic_DNA"/>
</dbReference>
<keyword evidence="3" id="KW-1185">Reference proteome</keyword>
<feature type="compositionally biased region" description="Low complexity" evidence="1">
    <location>
        <begin position="145"/>
        <end position="212"/>
    </location>
</feature>
<reference evidence="2" key="1">
    <citation type="journal article" date="2020" name="New Phytol.">
        <title>Comparative genomics reveals dynamic genome evolution in host specialist ectomycorrhizal fungi.</title>
        <authorList>
            <person name="Lofgren L.A."/>
            <person name="Nguyen N.H."/>
            <person name="Vilgalys R."/>
            <person name="Ruytinx J."/>
            <person name="Liao H.L."/>
            <person name="Branco S."/>
            <person name="Kuo A."/>
            <person name="LaButti K."/>
            <person name="Lipzen A."/>
            <person name="Andreopoulos W."/>
            <person name="Pangilinan J."/>
            <person name="Riley R."/>
            <person name="Hundley H."/>
            <person name="Na H."/>
            <person name="Barry K."/>
            <person name="Grigoriev I.V."/>
            <person name="Stajich J.E."/>
            <person name="Kennedy P.G."/>
        </authorList>
    </citation>
    <scope>NUCLEOTIDE SEQUENCE</scope>
    <source>
        <strain evidence="2">FC203</strain>
    </source>
</reference>
<feature type="compositionally biased region" description="Basic and acidic residues" evidence="1">
    <location>
        <begin position="102"/>
        <end position="131"/>
    </location>
</feature>
<feature type="region of interest" description="Disordered" evidence="1">
    <location>
        <begin position="90"/>
        <end position="244"/>
    </location>
</feature>
<organism evidence="2 3">
    <name type="scientific">Suillus fuscotomentosus</name>
    <dbReference type="NCBI Taxonomy" id="1912939"/>
    <lineage>
        <taxon>Eukaryota</taxon>
        <taxon>Fungi</taxon>
        <taxon>Dikarya</taxon>
        <taxon>Basidiomycota</taxon>
        <taxon>Agaricomycotina</taxon>
        <taxon>Agaricomycetes</taxon>
        <taxon>Agaricomycetidae</taxon>
        <taxon>Boletales</taxon>
        <taxon>Suillineae</taxon>
        <taxon>Suillaceae</taxon>
        <taxon>Suillus</taxon>
    </lineage>
</organism>
<dbReference type="Proteomes" id="UP001195769">
    <property type="component" value="Unassembled WGS sequence"/>
</dbReference>
<dbReference type="GeneID" id="64666222"/>
<evidence type="ECO:0000256" key="1">
    <source>
        <dbReference type="SAM" id="MobiDB-lite"/>
    </source>
</evidence>
<comment type="caution">
    <text evidence="2">The sequence shown here is derived from an EMBL/GenBank/DDBJ whole genome shotgun (WGS) entry which is preliminary data.</text>
</comment>
<feature type="compositionally biased region" description="Basic and acidic residues" evidence="1">
    <location>
        <begin position="228"/>
        <end position="244"/>
    </location>
</feature>
<proteinExistence type="predicted"/>
<accession>A0AAD4HRT3</accession>
<evidence type="ECO:0000313" key="3">
    <source>
        <dbReference type="Proteomes" id="UP001195769"/>
    </source>
</evidence>
<dbReference type="RefSeq" id="XP_041231992.1">
    <property type="nucleotide sequence ID" value="XM_041371924.1"/>
</dbReference>
<dbReference type="AlphaFoldDB" id="A0AAD4HRT3"/>
<name>A0AAD4HRT3_9AGAM</name>
<evidence type="ECO:0000313" key="2">
    <source>
        <dbReference type="EMBL" id="KAG1906417.1"/>
    </source>
</evidence>
<sequence>MSVRPSPRIRNITCPVRGSIAPKYPLSFPTMQRTLIFTTLVTLATIAVSHPTPKLVKARTSLAKPQKLNPSTIDYDYNLTELITLDKPDSVDFGDTLVSPRRSLDSDARGEADHSDNINNDIHKRSSRDSKSSVSHSTNERDNGDNNGYNIGNNNIGDNNIGGDDNDNGDNNNGYNNGNNNTGDYNNGDNGDNNGDNSDNSNNGYNTGNNNIGDDHNGVDEGQEAGGDDDRRRKDVGSHHVHERKVFYRLKDEKRYN</sequence>